<evidence type="ECO:0000256" key="5">
    <source>
        <dbReference type="ARBA" id="ARBA00023212"/>
    </source>
</evidence>
<proteinExistence type="inferred from homology"/>
<organism evidence="9 10">
    <name type="scientific">Opisthorchis felineus</name>
    <dbReference type="NCBI Taxonomy" id="147828"/>
    <lineage>
        <taxon>Eukaryota</taxon>
        <taxon>Metazoa</taxon>
        <taxon>Spiralia</taxon>
        <taxon>Lophotrochozoa</taxon>
        <taxon>Platyhelminthes</taxon>
        <taxon>Trematoda</taxon>
        <taxon>Digenea</taxon>
        <taxon>Opisthorchiida</taxon>
        <taxon>Opisthorchiata</taxon>
        <taxon>Opisthorchiidae</taxon>
        <taxon>Opisthorchis</taxon>
    </lineage>
</organism>
<dbReference type="GO" id="GO:0051321">
    <property type="term" value="P:meiotic cell cycle"/>
    <property type="evidence" value="ECO:0007669"/>
    <property type="project" value="TreeGrafter"/>
</dbReference>
<evidence type="ECO:0000256" key="1">
    <source>
        <dbReference type="ARBA" id="ARBA00004245"/>
    </source>
</evidence>
<dbReference type="PANTHER" id="PTHR19302:SF14">
    <property type="entry name" value="GAMMA-TUBULIN COMPLEX COMPONENT 3"/>
    <property type="match status" value="1"/>
</dbReference>
<dbReference type="EMBL" id="SJOL01006356">
    <property type="protein sequence ID" value="TGZ68622.1"/>
    <property type="molecule type" value="Genomic_DNA"/>
</dbReference>
<dbReference type="GO" id="GO:0051225">
    <property type="term" value="P:spindle assembly"/>
    <property type="evidence" value="ECO:0007669"/>
    <property type="project" value="TreeGrafter"/>
</dbReference>
<dbReference type="STRING" id="147828.A0A4S2LXK9"/>
<dbReference type="GO" id="GO:0031122">
    <property type="term" value="P:cytoplasmic microtubule organization"/>
    <property type="evidence" value="ECO:0007669"/>
    <property type="project" value="TreeGrafter"/>
</dbReference>
<dbReference type="InterPro" id="IPR007259">
    <property type="entry name" value="GCP"/>
</dbReference>
<dbReference type="GO" id="GO:0043015">
    <property type="term" value="F:gamma-tubulin binding"/>
    <property type="evidence" value="ECO:0007669"/>
    <property type="project" value="InterPro"/>
</dbReference>
<keyword evidence="4" id="KW-0493">Microtubule</keyword>
<dbReference type="OrthoDB" id="5860513at2759"/>
<dbReference type="GO" id="GO:0051011">
    <property type="term" value="F:microtubule minus-end binding"/>
    <property type="evidence" value="ECO:0007669"/>
    <property type="project" value="TreeGrafter"/>
</dbReference>
<dbReference type="InterPro" id="IPR041470">
    <property type="entry name" value="GCP_N"/>
</dbReference>
<evidence type="ECO:0000256" key="2">
    <source>
        <dbReference type="ARBA" id="ARBA00010337"/>
    </source>
</evidence>
<dbReference type="Proteomes" id="UP000308267">
    <property type="component" value="Unassembled WGS sequence"/>
</dbReference>
<feature type="region of interest" description="Disordered" evidence="6">
    <location>
        <begin position="911"/>
        <end position="951"/>
    </location>
</feature>
<keyword evidence="3" id="KW-0963">Cytoplasm</keyword>
<feature type="domain" description="Gamma tubulin complex component protein N-terminal" evidence="8">
    <location>
        <begin position="223"/>
        <end position="551"/>
    </location>
</feature>
<keyword evidence="10" id="KW-1185">Reference proteome</keyword>
<evidence type="ECO:0000256" key="3">
    <source>
        <dbReference type="ARBA" id="ARBA00022490"/>
    </source>
</evidence>
<name>A0A4S2LXK9_OPIFE</name>
<comment type="similarity">
    <text evidence="2">Belongs to the TUBGCP family.</text>
</comment>
<dbReference type="GO" id="GO:0000922">
    <property type="term" value="C:spindle pole"/>
    <property type="evidence" value="ECO:0007669"/>
    <property type="project" value="InterPro"/>
</dbReference>
<reference evidence="9 10" key="1">
    <citation type="journal article" date="2019" name="BMC Genomics">
        <title>New insights from Opisthorchis felineus genome: update on genomics of the epidemiologically important liver flukes.</title>
        <authorList>
            <person name="Ershov N.I."/>
            <person name="Mordvinov V.A."/>
            <person name="Prokhortchouk E.B."/>
            <person name="Pakharukova M.Y."/>
            <person name="Gunbin K.V."/>
            <person name="Ustyantsev K."/>
            <person name="Genaev M.A."/>
            <person name="Blinov A.G."/>
            <person name="Mazur A."/>
            <person name="Boulygina E."/>
            <person name="Tsygankova S."/>
            <person name="Khrameeva E."/>
            <person name="Chekanov N."/>
            <person name="Fan G."/>
            <person name="Xiao A."/>
            <person name="Zhang H."/>
            <person name="Xu X."/>
            <person name="Yang H."/>
            <person name="Solovyev V."/>
            <person name="Lee S.M."/>
            <person name="Liu X."/>
            <person name="Afonnikov D.A."/>
            <person name="Skryabin K.G."/>
        </authorList>
    </citation>
    <scope>NUCLEOTIDE SEQUENCE [LARGE SCALE GENOMIC DNA]</scope>
    <source>
        <strain evidence="9">AK-0245</strain>
        <tissue evidence="9">Whole organism</tissue>
    </source>
</reference>
<accession>A0A4S2LXK9</accession>
<evidence type="ECO:0000259" key="8">
    <source>
        <dbReference type="Pfam" id="PF17681"/>
    </source>
</evidence>
<dbReference type="GO" id="GO:0005874">
    <property type="term" value="C:microtubule"/>
    <property type="evidence" value="ECO:0007669"/>
    <property type="project" value="UniProtKB-KW"/>
</dbReference>
<dbReference type="GO" id="GO:0000930">
    <property type="term" value="C:gamma-tubulin complex"/>
    <property type="evidence" value="ECO:0007669"/>
    <property type="project" value="TreeGrafter"/>
</dbReference>
<feature type="domain" description="Gamma tubulin complex component C-terminal" evidence="7">
    <location>
        <begin position="557"/>
        <end position="888"/>
    </location>
</feature>
<protein>
    <submittedName>
        <fullName evidence="9">Uncharacterized protein</fullName>
    </submittedName>
</protein>
<evidence type="ECO:0000256" key="4">
    <source>
        <dbReference type="ARBA" id="ARBA00022701"/>
    </source>
</evidence>
<evidence type="ECO:0000313" key="9">
    <source>
        <dbReference type="EMBL" id="TGZ68622.1"/>
    </source>
</evidence>
<dbReference type="Pfam" id="PF17681">
    <property type="entry name" value="GCP_N_terminal"/>
    <property type="match status" value="1"/>
</dbReference>
<feature type="compositionally biased region" description="Polar residues" evidence="6">
    <location>
        <begin position="911"/>
        <end position="928"/>
    </location>
</feature>
<comment type="subcellular location">
    <subcellularLocation>
        <location evidence="1">Cytoplasm</location>
        <location evidence="1">Cytoskeleton</location>
    </subcellularLocation>
</comment>
<feature type="compositionally biased region" description="Low complexity" evidence="6">
    <location>
        <begin position="185"/>
        <end position="200"/>
    </location>
</feature>
<feature type="region of interest" description="Disordered" evidence="6">
    <location>
        <begin position="180"/>
        <end position="200"/>
    </location>
</feature>
<dbReference type="Pfam" id="PF04130">
    <property type="entry name" value="GCP_C_terminal"/>
    <property type="match status" value="1"/>
</dbReference>
<dbReference type="PANTHER" id="PTHR19302">
    <property type="entry name" value="GAMMA TUBULIN COMPLEX PROTEIN"/>
    <property type="match status" value="1"/>
</dbReference>
<evidence type="ECO:0000313" key="10">
    <source>
        <dbReference type="Proteomes" id="UP000308267"/>
    </source>
</evidence>
<dbReference type="GO" id="GO:0000278">
    <property type="term" value="P:mitotic cell cycle"/>
    <property type="evidence" value="ECO:0007669"/>
    <property type="project" value="TreeGrafter"/>
</dbReference>
<keyword evidence="5" id="KW-0206">Cytoskeleton</keyword>
<evidence type="ECO:0000256" key="6">
    <source>
        <dbReference type="SAM" id="MobiDB-lite"/>
    </source>
</evidence>
<dbReference type="AlphaFoldDB" id="A0A4S2LXK9"/>
<comment type="caution">
    <text evidence="9">The sequence shown here is derived from an EMBL/GenBank/DDBJ whole genome shotgun (WGS) entry which is preliminary data.</text>
</comment>
<dbReference type="InterPro" id="IPR042241">
    <property type="entry name" value="GCP_C_sf"/>
</dbReference>
<gene>
    <name evidence="9" type="ORF">CRM22_004166</name>
</gene>
<dbReference type="InterPro" id="IPR040457">
    <property type="entry name" value="GCP_C"/>
</dbReference>
<dbReference type="GO" id="GO:0007020">
    <property type="term" value="P:microtubule nucleation"/>
    <property type="evidence" value="ECO:0007669"/>
    <property type="project" value="InterPro"/>
</dbReference>
<dbReference type="Gene3D" id="1.20.120.1900">
    <property type="entry name" value="Gamma-tubulin complex, C-terminal domain"/>
    <property type="match status" value="1"/>
</dbReference>
<evidence type="ECO:0000259" key="7">
    <source>
        <dbReference type="Pfam" id="PF04130"/>
    </source>
</evidence>
<sequence>MQSSERRILLHALLSKLKGTERRAGSLKDIPVEHLCTYVENYDSGNEYHLAVNAEENLYALLIDLNAASKSVRLKHLVSRLRTQSSLKRIPGLLQFFYQLLRLKTSRDMFSSSHHRTQDGGLVNDSHSSGYHSVTATNQLLQVRRSSSSTQFSNGIATHSGQATFPSLASLWGQPAVEASRRRASSGATTSRLISRSSSRTAVAQKNAPVATAHPTVPEADILRELIFVLNGVSGTLIKSDPTTDAFWISNNVYIHPGDCDSIMRISDCGWLHDHVRQFITRVQHDRLAGPMSQSLASGLHENLVEYHRLVSTLESQLGREARAASACPSSSRTLDDRSDIGGFRIEGAGDLSSDAMSTDQNLTITRLALWTQEPRFRLRFLASLCDVCQGKRGGALASEVYAYTRHGDPEVSKMLRNILKNLASTLLHLISLWIYDGQLDDPYQEFFVACNPSVKKERLWHDKYSIRRQMVPSFITHAQANKILLAGKSISFLQQACGEKGSIKNREAIRASRLKRVEAVYEQDFDSSFDKMVVTVYRQTSRYLLDTLIERYHFVAHLRATRQFLLLGQGDFITHLMDLLDAALNKPAGQLLTHRLTSTLETAIRATNAQYEQPEVLQRLGVRLLDASPADTGWDVFSLDYHVDGPLGTIFTDDCRLMYLRSFNFLWRAKRMEFTLSNMWKQQLIASRMEHDLNMDLGPVLHLSELLGAELRHCVQQLQYYVNFEVLECAWERLHKRIQAATDLDEVIEAHHAFLSSVIMRCLLDAASRQVIGQLRTIFDLILSFAQLHQELNNLASAELAARERYTNEMVEATRRGKWGTDGAREAQEKARRAQFVQRNVGPFQARIRILAASYREMLVKFIQMLHEHPDQNLRFLAEQLNFNGHYYQQRLAGIPASLASAMDDETLLTDGSESVPKSGTASTYSANVDRRKQSEFAGGAGDLGSCSNP</sequence>